<dbReference type="PIRSF" id="PIRSF015855">
    <property type="entry name" value="TypeIII_Mtase_mKpnI"/>
    <property type="match status" value="1"/>
</dbReference>
<reference evidence="9" key="1">
    <citation type="submission" date="2012-04" db="EMBL/GenBank/DDBJ databases">
        <title>Complete genome sequence of Helicobacter cetorum strain MIT 00-7128.</title>
        <authorList>
            <person name="Kersulyte D."/>
            <person name="Berg D.E."/>
        </authorList>
    </citation>
    <scope>NUCLEOTIDE SEQUENCE [LARGE SCALE GENOMIC DNA]</scope>
    <source>
        <strain evidence="9">MIT 00-7128</strain>
    </source>
</reference>
<evidence type="ECO:0000256" key="5">
    <source>
        <dbReference type="ARBA" id="ARBA00022691"/>
    </source>
</evidence>
<comment type="similarity">
    <text evidence="1">Belongs to the N(4)/N(6)-methyltransferase family.</text>
</comment>
<evidence type="ECO:0000313" key="8">
    <source>
        <dbReference type="EMBL" id="AFI04336.1"/>
    </source>
</evidence>
<dbReference type="GO" id="GO:0003677">
    <property type="term" value="F:DNA binding"/>
    <property type="evidence" value="ECO:0007669"/>
    <property type="project" value="InterPro"/>
</dbReference>
<evidence type="ECO:0000259" key="7">
    <source>
        <dbReference type="Pfam" id="PF01555"/>
    </source>
</evidence>
<dbReference type="Pfam" id="PF01555">
    <property type="entry name" value="N6_N4_Mtase"/>
    <property type="match status" value="1"/>
</dbReference>
<dbReference type="PATRIC" id="fig|182217.3.peg.1137"/>
<dbReference type="InterPro" id="IPR002941">
    <property type="entry name" value="DNA_methylase_N4/N6"/>
</dbReference>
<gene>
    <name evidence="8" type="ordered locus">HCW_05355</name>
</gene>
<dbReference type="PROSITE" id="PS00092">
    <property type="entry name" value="N6_MTASE"/>
    <property type="match status" value="1"/>
</dbReference>
<dbReference type="GO" id="GO:0032259">
    <property type="term" value="P:methylation"/>
    <property type="evidence" value="ECO:0007669"/>
    <property type="project" value="UniProtKB-KW"/>
</dbReference>
<dbReference type="KEGG" id="hce:HCW_05355"/>
<dbReference type="SUPFAM" id="SSF53335">
    <property type="entry name" value="S-adenosyl-L-methionine-dependent methyltransferases"/>
    <property type="match status" value="1"/>
</dbReference>
<accession>I0EN17</accession>
<dbReference type="PRINTS" id="PR00506">
    <property type="entry name" value="D21N6MTFRASE"/>
</dbReference>
<evidence type="ECO:0000256" key="6">
    <source>
        <dbReference type="ARBA" id="ARBA00047942"/>
    </source>
</evidence>
<organism evidence="8 9">
    <name type="scientific">Helicobacter cetorum (strain ATCC BAA-429 / MIT 00-7128)</name>
    <dbReference type="NCBI Taxonomy" id="182217"/>
    <lineage>
        <taxon>Bacteria</taxon>
        <taxon>Pseudomonadati</taxon>
        <taxon>Campylobacterota</taxon>
        <taxon>Epsilonproteobacteria</taxon>
        <taxon>Campylobacterales</taxon>
        <taxon>Helicobacteraceae</taxon>
        <taxon>Helicobacter</taxon>
    </lineage>
</organism>
<dbReference type="STRING" id="182217.HCW_05355"/>
<proteinExistence type="inferred from homology"/>
<evidence type="ECO:0000256" key="1">
    <source>
        <dbReference type="ARBA" id="ARBA00006594"/>
    </source>
</evidence>
<dbReference type="EC" id="2.1.1.72" evidence="2"/>
<dbReference type="Gene3D" id="3.40.50.150">
    <property type="entry name" value="Vaccinia Virus protein VP39"/>
    <property type="match status" value="1"/>
</dbReference>
<keyword evidence="5" id="KW-0949">S-adenosyl-L-methionine</keyword>
<protein>
    <recommendedName>
        <fullName evidence="2">site-specific DNA-methyltransferase (adenine-specific)</fullName>
        <ecNumber evidence="2">2.1.1.72</ecNumber>
    </recommendedName>
</protein>
<dbReference type="AlphaFoldDB" id="I0EN17"/>
<comment type="catalytic activity">
    <reaction evidence="6">
        <text>a 2'-deoxyadenosine in DNA + S-adenosyl-L-methionine = an N(6)-methyl-2'-deoxyadenosine in DNA + S-adenosyl-L-homocysteine + H(+)</text>
        <dbReference type="Rhea" id="RHEA:15197"/>
        <dbReference type="Rhea" id="RHEA-COMP:12418"/>
        <dbReference type="Rhea" id="RHEA-COMP:12419"/>
        <dbReference type="ChEBI" id="CHEBI:15378"/>
        <dbReference type="ChEBI" id="CHEBI:57856"/>
        <dbReference type="ChEBI" id="CHEBI:59789"/>
        <dbReference type="ChEBI" id="CHEBI:90615"/>
        <dbReference type="ChEBI" id="CHEBI:90616"/>
        <dbReference type="EC" id="2.1.1.72"/>
    </reaction>
</comment>
<dbReference type="Proteomes" id="UP000005010">
    <property type="component" value="Chromosome"/>
</dbReference>
<dbReference type="GO" id="GO:0008170">
    <property type="term" value="F:N-methyltransferase activity"/>
    <property type="evidence" value="ECO:0007669"/>
    <property type="project" value="InterPro"/>
</dbReference>
<dbReference type="InterPro" id="IPR029063">
    <property type="entry name" value="SAM-dependent_MTases_sf"/>
</dbReference>
<dbReference type="InterPro" id="IPR002295">
    <property type="entry name" value="N4/N6-MTase_EcoPI_Mod-like"/>
</dbReference>
<dbReference type="eggNOG" id="COG2189">
    <property type="taxonomic scope" value="Bacteria"/>
</dbReference>
<feature type="domain" description="DNA methylase N-4/N-6" evidence="7">
    <location>
        <begin position="108"/>
        <end position="438"/>
    </location>
</feature>
<evidence type="ECO:0000256" key="3">
    <source>
        <dbReference type="ARBA" id="ARBA00022603"/>
    </source>
</evidence>
<dbReference type="HOGENOM" id="CLU_020164_2_0_7"/>
<keyword evidence="4 8" id="KW-0808">Transferase</keyword>
<dbReference type="InterPro" id="IPR002052">
    <property type="entry name" value="DNA_methylase_N6_adenine_CS"/>
</dbReference>
<sequence length="450" mass="51694">MEIKNNERLEALKQLLPEIFDKDNALNIEKLQSFCKDSEIAISDESYRLNFSAKFVASKLANVKPSTIICADNKHNIIDENKESQNILIKGDNLEVLRHLKRAYKEKIKMIYIDPPYNTNNKDFVYNDTRAWDLESLVKLGIEEKEANRVLEWSSKGANSHSAWLSFMYPRLFLARKLLKDDGVIFISIDDNEMAQLKLLCDEIFGEDNFVNLLSVVDNLKGNNNTDGIVNTHEYCLIYAKNKELLHLKDILIDEYEDELAKWNIDEYGYWKEGRNIKGTGENAPREKRPSMFYPIYLSDDLEISLEKSNKYNIEVLPLTNGKEVCWNWGKDFLQENKHELIVKKVGNNYNFIKKQRPSLGDLPSKKMKTTCYKPKYSTSVSSATMKQLFGEPIFNYSKSVYFICDLIQIATNEGDLILDFFAGSGTTAHAVLESNKNDYQKLSAGGGVI</sequence>
<dbReference type="GO" id="GO:0009007">
    <property type="term" value="F:site-specific DNA-methyltransferase (adenine-specific) activity"/>
    <property type="evidence" value="ECO:0007669"/>
    <property type="project" value="UniProtKB-EC"/>
</dbReference>
<keyword evidence="3 8" id="KW-0489">Methyltransferase</keyword>
<dbReference type="REBASE" id="47609">
    <property type="entry name" value="M.Hce7128ORF5355P"/>
</dbReference>
<evidence type="ECO:0000313" key="9">
    <source>
        <dbReference type="Proteomes" id="UP000005010"/>
    </source>
</evidence>
<dbReference type="EMBL" id="CP003479">
    <property type="protein sequence ID" value="AFI04336.1"/>
    <property type="molecule type" value="Genomic_DNA"/>
</dbReference>
<evidence type="ECO:0000256" key="4">
    <source>
        <dbReference type="ARBA" id="ARBA00022679"/>
    </source>
</evidence>
<keyword evidence="9" id="KW-1185">Reference proteome</keyword>
<evidence type="ECO:0000256" key="2">
    <source>
        <dbReference type="ARBA" id="ARBA00011900"/>
    </source>
</evidence>
<name>I0EN17_HELC0</name>